<dbReference type="OrthoDB" id="10675540at2759"/>
<reference evidence="2" key="1">
    <citation type="journal article" date="2020" name="Stud. Mycol.">
        <title>101 Dothideomycetes genomes: a test case for predicting lifestyles and emergence of pathogens.</title>
        <authorList>
            <person name="Haridas S."/>
            <person name="Albert R."/>
            <person name="Binder M."/>
            <person name="Bloem J."/>
            <person name="Labutti K."/>
            <person name="Salamov A."/>
            <person name="Andreopoulos B."/>
            <person name="Baker S."/>
            <person name="Barry K."/>
            <person name="Bills G."/>
            <person name="Bluhm B."/>
            <person name="Cannon C."/>
            <person name="Castanera R."/>
            <person name="Culley D."/>
            <person name="Daum C."/>
            <person name="Ezra D."/>
            <person name="Gonzalez J."/>
            <person name="Henrissat B."/>
            <person name="Kuo A."/>
            <person name="Liang C."/>
            <person name="Lipzen A."/>
            <person name="Lutzoni F."/>
            <person name="Magnuson J."/>
            <person name="Mondo S."/>
            <person name="Nolan M."/>
            <person name="Ohm R."/>
            <person name="Pangilinan J."/>
            <person name="Park H.-J."/>
            <person name="Ramirez L."/>
            <person name="Alfaro M."/>
            <person name="Sun H."/>
            <person name="Tritt A."/>
            <person name="Yoshinaga Y."/>
            <person name="Zwiers L.-H."/>
            <person name="Turgeon B."/>
            <person name="Goodwin S."/>
            <person name="Spatafora J."/>
            <person name="Crous P."/>
            <person name="Grigoriev I."/>
        </authorList>
    </citation>
    <scope>NUCLEOTIDE SEQUENCE</scope>
    <source>
        <strain evidence="2">CBS 125425</strain>
    </source>
</reference>
<comment type="caution">
    <text evidence="2">The sequence shown here is derived from an EMBL/GenBank/DDBJ whole genome shotgun (WGS) entry which is preliminary data.</text>
</comment>
<feature type="region of interest" description="Disordered" evidence="1">
    <location>
        <begin position="10"/>
        <end position="53"/>
    </location>
</feature>
<name>A0A9P4V2K3_9PLEO</name>
<feature type="compositionally biased region" description="Low complexity" evidence="1">
    <location>
        <begin position="284"/>
        <end position="298"/>
    </location>
</feature>
<feature type="compositionally biased region" description="Polar residues" evidence="1">
    <location>
        <begin position="42"/>
        <end position="53"/>
    </location>
</feature>
<feature type="compositionally biased region" description="Gly residues" evidence="1">
    <location>
        <begin position="299"/>
        <end position="310"/>
    </location>
</feature>
<dbReference type="EMBL" id="ML996115">
    <property type="protein sequence ID" value="KAF2737502.1"/>
    <property type="molecule type" value="Genomic_DNA"/>
</dbReference>
<dbReference type="Proteomes" id="UP000799444">
    <property type="component" value="Unassembled WGS sequence"/>
</dbReference>
<evidence type="ECO:0000256" key="1">
    <source>
        <dbReference type="SAM" id="MobiDB-lite"/>
    </source>
</evidence>
<evidence type="ECO:0000313" key="2">
    <source>
        <dbReference type="EMBL" id="KAF2737502.1"/>
    </source>
</evidence>
<dbReference type="AlphaFoldDB" id="A0A9P4V2K3"/>
<organism evidence="2 3">
    <name type="scientific">Polyplosphaeria fusca</name>
    <dbReference type="NCBI Taxonomy" id="682080"/>
    <lineage>
        <taxon>Eukaryota</taxon>
        <taxon>Fungi</taxon>
        <taxon>Dikarya</taxon>
        <taxon>Ascomycota</taxon>
        <taxon>Pezizomycotina</taxon>
        <taxon>Dothideomycetes</taxon>
        <taxon>Pleosporomycetidae</taxon>
        <taxon>Pleosporales</taxon>
        <taxon>Tetraplosphaeriaceae</taxon>
        <taxon>Polyplosphaeria</taxon>
    </lineage>
</organism>
<protein>
    <submittedName>
        <fullName evidence="2">Uncharacterized protein</fullName>
    </submittedName>
</protein>
<proteinExistence type="predicted"/>
<accession>A0A9P4V2K3</accession>
<gene>
    <name evidence="2" type="ORF">EJ04DRAFT_591744</name>
</gene>
<feature type="region of interest" description="Disordered" evidence="1">
    <location>
        <begin position="266"/>
        <end position="327"/>
    </location>
</feature>
<evidence type="ECO:0000313" key="3">
    <source>
        <dbReference type="Proteomes" id="UP000799444"/>
    </source>
</evidence>
<sequence length="411" mass="42861">MVPGLIHLEREEDGLSDGPRLDIPARAPTPAQTMGGPRWSGSGKQRSTCGTTTKVPKPQLLQRVISTADAGSGMPGHAVRIARRAATLKGADFPSREDPRRQVLISLLGTGSIHPALGRVDELEAGRVVLCVERGSPCCGNCSFLLARVGGHVVVWWATCHALDNVAEGAAGGAVGIHPTWPAAYMAAVTARRRRGVFQKASASDVGYRPRSRCRGGERGDSKPTWLQGLAACACADRPAFCTGHVEILDRRTEAKPWRHAAIRRRGVQRPRRAGRGRGGRGGATVVSSAGSNVVDGDGVCGGGGGGGHGVESRRKQGGESSLMAGSAAAAMAERRLAGGACRRARLGSLSSPSTPAAAALGSFGGASRLPRLASLLPSHAHTPTTHDYNAHTAQHPRIALLWRHNGRGSR</sequence>
<keyword evidence="3" id="KW-1185">Reference proteome</keyword>
<feature type="compositionally biased region" description="Basic residues" evidence="1">
    <location>
        <begin position="266"/>
        <end position="279"/>
    </location>
</feature>